<proteinExistence type="predicted"/>
<evidence type="ECO:0000313" key="1">
    <source>
        <dbReference type="EMBL" id="CDW29718.1"/>
    </source>
</evidence>
<protein>
    <submittedName>
        <fullName evidence="1">Uncharacterized protein</fullName>
    </submittedName>
</protein>
<sequence>MCFNLRYQKVTKKWRINSSRFLAPLSATAEIFSTLRAVRGLPDDGTSKQVVAPSNFSIILRIVDSEGRLCGP</sequence>
<dbReference type="AlphaFoldDB" id="A0A0K2TUK1"/>
<accession>A0A0K2TUK1</accession>
<dbReference type="EMBL" id="HACA01012357">
    <property type="protein sequence ID" value="CDW29718.1"/>
    <property type="molecule type" value="Transcribed_RNA"/>
</dbReference>
<reference evidence="1" key="1">
    <citation type="submission" date="2014-05" db="EMBL/GenBank/DDBJ databases">
        <authorList>
            <person name="Chronopoulou M."/>
        </authorList>
    </citation>
    <scope>NUCLEOTIDE SEQUENCE</scope>
    <source>
        <tissue evidence="1">Whole organism</tissue>
    </source>
</reference>
<organism evidence="1">
    <name type="scientific">Lepeophtheirus salmonis</name>
    <name type="common">Salmon louse</name>
    <name type="synonym">Caligus salmonis</name>
    <dbReference type="NCBI Taxonomy" id="72036"/>
    <lineage>
        <taxon>Eukaryota</taxon>
        <taxon>Metazoa</taxon>
        <taxon>Ecdysozoa</taxon>
        <taxon>Arthropoda</taxon>
        <taxon>Crustacea</taxon>
        <taxon>Multicrustacea</taxon>
        <taxon>Hexanauplia</taxon>
        <taxon>Copepoda</taxon>
        <taxon>Siphonostomatoida</taxon>
        <taxon>Caligidae</taxon>
        <taxon>Lepeophtheirus</taxon>
    </lineage>
</organism>
<name>A0A0K2TUK1_LEPSM</name>